<evidence type="ECO:0000313" key="3">
    <source>
        <dbReference type="EMBL" id="NNH12629.1"/>
    </source>
</evidence>
<dbReference type="SUPFAM" id="SSF46785">
    <property type="entry name" value="Winged helix' DNA-binding domain"/>
    <property type="match status" value="1"/>
</dbReference>
<evidence type="ECO:0000259" key="2">
    <source>
        <dbReference type="Pfam" id="PF03551"/>
    </source>
</evidence>
<dbReference type="EMBL" id="JABEMD010000031">
    <property type="protein sequence ID" value="NNH12629.1"/>
    <property type="molecule type" value="Genomic_DNA"/>
</dbReference>
<evidence type="ECO:0000313" key="4">
    <source>
        <dbReference type="Proteomes" id="UP000542973"/>
    </source>
</evidence>
<protein>
    <submittedName>
        <fullName evidence="3">Helix-turn-helix transcriptional regulator</fullName>
    </submittedName>
</protein>
<name>A0A849BQ14_9BURK</name>
<proteinExistence type="predicted"/>
<dbReference type="Gene3D" id="1.10.10.10">
    <property type="entry name" value="Winged helix-like DNA-binding domain superfamily/Winged helix DNA-binding domain"/>
    <property type="match status" value="1"/>
</dbReference>
<feature type="compositionally biased region" description="Gly residues" evidence="1">
    <location>
        <begin position="23"/>
        <end position="32"/>
    </location>
</feature>
<dbReference type="PANTHER" id="PTHR43252:SF7">
    <property type="entry name" value="TRANSCRIPTIONAL REGULATOR YQJI"/>
    <property type="match status" value="1"/>
</dbReference>
<dbReference type="InterPro" id="IPR036388">
    <property type="entry name" value="WH-like_DNA-bd_sf"/>
</dbReference>
<feature type="compositionally biased region" description="Basic residues" evidence="1">
    <location>
        <begin position="13"/>
        <end position="22"/>
    </location>
</feature>
<dbReference type="InterPro" id="IPR036390">
    <property type="entry name" value="WH_DNA-bd_sf"/>
</dbReference>
<comment type="caution">
    <text evidence="3">The sequence shown here is derived from an EMBL/GenBank/DDBJ whole genome shotgun (WGS) entry which is preliminary data.</text>
</comment>
<organism evidence="3 4">
    <name type="scientific">Cupriavidus gilardii</name>
    <dbReference type="NCBI Taxonomy" id="82541"/>
    <lineage>
        <taxon>Bacteria</taxon>
        <taxon>Pseudomonadati</taxon>
        <taxon>Pseudomonadota</taxon>
        <taxon>Betaproteobacteria</taxon>
        <taxon>Burkholderiales</taxon>
        <taxon>Burkholderiaceae</taxon>
        <taxon>Cupriavidus</taxon>
    </lineage>
</organism>
<dbReference type="PANTHER" id="PTHR43252">
    <property type="entry name" value="TRANSCRIPTIONAL REGULATOR YQJI"/>
    <property type="match status" value="1"/>
</dbReference>
<dbReference type="InterPro" id="IPR005149">
    <property type="entry name" value="Tscrpt_reg_PadR_N"/>
</dbReference>
<evidence type="ECO:0000256" key="1">
    <source>
        <dbReference type="SAM" id="MobiDB-lite"/>
    </source>
</evidence>
<feature type="domain" description="Transcription regulator PadR N-terminal" evidence="2">
    <location>
        <begin position="53"/>
        <end position="121"/>
    </location>
</feature>
<dbReference type="Proteomes" id="UP000542973">
    <property type="component" value="Unassembled WGS sequence"/>
</dbReference>
<gene>
    <name evidence="3" type="ORF">HLB16_17300</name>
</gene>
<reference evidence="3 4" key="1">
    <citation type="submission" date="2020-05" db="EMBL/GenBank/DDBJ databases">
        <title>MicrobeNet Type strains.</title>
        <authorList>
            <person name="Nicholson A.C."/>
        </authorList>
    </citation>
    <scope>NUCLEOTIDE SEQUENCE [LARGE SCALE GENOMIC DNA]</scope>
    <source>
        <strain evidence="3 4">ATCC 700815</strain>
    </source>
</reference>
<feature type="region of interest" description="Disordered" evidence="1">
    <location>
        <begin position="1"/>
        <end position="32"/>
    </location>
</feature>
<sequence length="222" mass="24586">MFFDITSDCSMPPRHHHGRHGHGPGGPFGGFGSDADSLRRGRKLGADDLQLLLLDLLAEQPSHGYELIKALEARSAGFYKPSPGVIYPALTYLEEIGHAAVDVDGNRKCYRLAEPGREFLQANRERLALLWNGLRHAARKMEWVRRALAGEAPPEPDDQDNGWLPEFVQARMALKRALLLRTDASPDEQRRIAGILLRAAADIESTEAAAVPPHPARPRNPR</sequence>
<accession>A0A849BQ14</accession>
<dbReference type="Pfam" id="PF03551">
    <property type="entry name" value="PadR"/>
    <property type="match status" value="1"/>
</dbReference>
<dbReference type="AlphaFoldDB" id="A0A849BQ14"/>